<protein>
    <submittedName>
        <fullName evidence="2">DUF2029 domain-containing protein</fullName>
    </submittedName>
</protein>
<comment type="caution">
    <text evidence="2">The sequence shown here is derived from an EMBL/GenBank/DDBJ whole genome shotgun (WGS) entry which is preliminary data.</text>
</comment>
<accession>A0A4S4FI46</accession>
<evidence type="ECO:0000256" key="1">
    <source>
        <dbReference type="SAM" id="Phobius"/>
    </source>
</evidence>
<feature type="transmembrane region" description="Helical" evidence="1">
    <location>
        <begin position="337"/>
        <end position="359"/>
    </location>
</feature>
<feature type="transmembrane region" description="Helical" evidence="1">
    <location>
        <begin position="226"/>
        <end position="250"/>
    </location>
</feature>
<sequence>MSGHLLPPPCHAHGELWAECMTLAMLRSPRSHPAAEASGDVTADQTRESAGRVAGRAMLARWATSSAGRRFRTLPIGRLLTPRAFWAAFGGFQLMYFAWFLPVIVGGGVLGDLPLYRLWAMQTLHGGTIPGVTADWVYPLGALSPILLAGLAGSHWFQLSWLVMTAALDAAASAVLLARGGRRSIAAAWWWLGILFLLSPVALLRLEGVAAPLGLIGLLLIARRPWAAGVLLSVAAWIKVWPIAVLGTMLTSARTRLPALLSAVAVSAILLAVAIRAGGLTHFASFLTAQTGRALQLEAPVTTPWLWAEWLGASGVRIYQNMEIATREVVGPGTNRVAGIMTPLMAIAVALILLLVILARRGGRDPMEILLSASLAIVAAMIVFNKVGSPQYVLWLVPVCAAGLVLGGRRWKGIAILVGVIATMTTLIFPVFYLNLIELQLGALLLLSGRNALLISLFGVAVWQLAALAVPSALRGREPALVLPG</sequence>
<feature type="transmembrane region" description="Helical" evidence="1">
    <location>
        <begin position="96"/>
        <end position="115"/>
    </location>
</feature>
<feature type="transmembrane region" description="Helical" evidence="1">
    <location>
        <begin position="366"/>
        <end position="384"/>
    </location>
</feature>
<name>A0A4S4FI46_9MICO</name>
<feature type="transmembrane region" description="Helical" evidence="1">
    <location>
        <begin position="257"/>
        <end position="277"/>
    </location>
</feature>
<dbReference type="AlphaFoldDB" id="A0A4S4FI46"/>
<gene>
    <name evidence="2" type="ORF">E6C64_12540</name>
</gene>
<feature type="transmembrane region" description="Helical" evidence="1">
    <location>
        <begin position="185"/>
        <end position="206"/>
    </location>
</feature>
<dbReference type="Proteomes" id="UP000309133">
    <property type="component" value="Unassembled WGS sequence"/>
</dbReference>
<feature type="transmembrane region" description="Helical" evidence="1">
    <location>
        <begin position="414"/>
        <end position="433"/>
    </location>
</feature>
<feature type="transmembrane region" description="Helical" evidence="1">
    <location>
        <begin position="159"/>
        <end position="178"/>
    </location>
</feature>
<proteinExistence type="predicted"/>
<dbReference type="EMBL" id="SSSM01000005">
    <property type="protein sequence ID" value="THG29514.1"/>
    <property type="molecule type" value="Genomic_DNA"/>
</dbReference>
<feature type="transmembrane region" description="Helical" evidence="1">
    <location>
        <begin position="453"/>
        <end position="474"/>
    </location>
</feature>
<feature type="transmembrane region" description="Helical" evidence="1">
    <location>
        <begin position="390"/>
        <end position="407"/>
    </location>
</feature>
<keyword evidence="1" id="KW-0812">Transmembrane</keyword>
<evidence type="ECO:0000313" key="3">
    <source>
        <dbReference type="Proteomes" id="UP000309133"/>
    </source>
</evidence>
<keyword evidence="1" id="KW-1133">Transmembrane helix</keyword>
<keyword evidence="1" id="KW-0472">Membrane</keyword>
<organism evidence="2 3">
    <name type="scientific">Naasia lichenicola</name>
    <dbReference type="NCBI Taxonomy" id="2565933"/>
    <lineage>
        <taxon>Bacteria</taxon>
        <taxon>Bacillati</taxon>
        <taxon>Actinomycetota</taxon>
        <taxon>Actinomycetes</taxon>
        <taxon>Micrococcales</taxon>
        <taxon>Microbacteriaceae</taxon>
        <taxon>Naasia</taxon>
    </lineage>
</organism>
<evidence type="ECO:0000313" key="2">
    <source>
        <dbReference type="EMBL" id="THG29514.1"/>
    </source>
</evidence>
<keyword evidence="3" id="KW-1185">Reference proteome</keyword>
<reference evidence="2 3" key="1">
    <citation type="submission" date="2019-04" db="EMBL/GenBank/DDBJ databases">
        <authorList>
            <person name="Jiang L."/>
        </authorList>
    </citation>
    <scope>NUCLEOTIDE SEQUENCE [LARGE SCALE GENOMIC DNA]</scope>
    <source>
        <strain evidence="2 3">YIM 131853</strain>
    </source>
</reference>